<dbReference type="OrthoDB" id="799321at2"/>
<dbReference type="EMBL" id="RBKU01000001">
    <property type="protein sequence ID" value="RKR82622.1"/>
    <property type="molecule type" value="Genomic_DNA"/>
</dbReference>
<reference evidence="1 2" key="1">
    <citation type="submission" date="2018-10" db="EMBL/GenBank/DDBJ databases">
        <title>Genomic Encyclopedia of Archaeal and Bacterial Type Strains, Phase II (KMG-II): from individual species to whole genera.</title>
        <authorList>
            <person name="Goeker M."/>
        </authorList>
    </citation>
    <scope>NUCLEOTIDE SEQUENCE [LARGE SCALE GENOMIC DNA]</scope>
    <source>
        <strain evidence="1 2">DSM 18602</strain>
    </source>
</reference>
<dbReference type="Proteomes" id="UP000268007">
    <property type="component" value="Unassembled WGS sequence"/>
</dbReference>
<gene>
    <name evidence="1" type="ORF">BDD43_2807</name>
</gene>
<accession>A0A495J1M6</accession>
<proteinExistence type="predicted"/>
<dbReference type="RefSeq" id="WP_121198209.1">
    <property type="nucleotide sequence ID" value="NZ_RBKU01000001.1"/>
</dbReference>
<sequence>MKTTITLVKGQNLRYIGRPFPGYITDTNYMTFLSDHSVFEIKVLYNEKEMIVNRFDIKPVG</sequence>
<keyword evidence="2" id="KW-1185">Reference proteome</keyword>
<evidence type="ECO:0000313" key="2">
    <source>
        <dbReference type="Proteomes" id="UP000268007"/>
    </source>
</evidence>
<protein>
    <submittedName>
        <fullName evidence="1">Uncharacterized protein</fullName>
    </submittedName>
</protein>
<dbReference type="AlphaFoldDB" id="A0A495J1M6"/>
<name>A0A495J1M6_9SPHI</name>
<organism evidence="1 2">
    <name type="scientific">Mucilaginibacter gracilis</name>
    <dbReference type="NCBI Taxonomy" id="423350"/>
    <lineage>
        <taxon>Bacteria</taxon>
        <taxon>Pseudomonadati</taxon>
        <taxon>Bacteroidota</taxon>
        <taxon>Sphingobacteriia</taxon>
        <taxon>Sphingobacteriales</taxon>
        <taxon>Sphingobacteriaceae</taxon>
        <taxon>Mucilaginibacter</taxon>
    </lineage>
</organism>
<evidence type="ECO:0000313" key="1">
    <source>
        <dbReference type="EMBL" id="RKR82622.1"/>
    </source>
</evidence>
<comment type="caution">
    <text evidence="1">The sequence shown here is derived from an EMBL/GenBank/DDBJ whole genome shotgun (WGS) entry which is preliminary data.</text>
</comment>